<keyword evidence="3" id="KW-1185">Reference proteome</keyword>
<keyword evidence="1" id="KW-1133">Transmembrane helix</keyword>
<dbReference type="EMBL" id="JACEIK010007236">
    <property type="protein sequence ID" value="MCE3049912.1"/>
    <property type="molecule type" value="Genomic_DNA"/>
</dbReference>
<accession>A0ABS8WIJ9</accession>
<evidence type="ECO:0000313" key="2">
    <source>
        <dbReference type="EMBL" id="MCE3049912.1"/>
    </source>
</evidence>
<sequence>MLSQPQHSHFVVPLCHDKQTSVVNFPASVSPPSTAVVYDQRPSDTVTSSLINPADINKNRGVYQYGHQFFQQLGDGKVSEKYTLWALQLMIFPLEIGLFILLIFLGHGRPML</sequence>
<gene>
    <name evidence="2" type="ORF">HAX54_046109</name>
</gene>
<proteinExistence type="predicted"/>
<evidence type="ECO:0000256" key="1">
    <source>
        <dbReference type="SAM" id="Phobius"/>
    </source>
</evidence>
<name>A0ABS8WIJ9_DATST</name>
<evidence type="ECO:0000313" key="3">
    <source>
        <dbReference type="Proteomes" id="UP000823775"/>
    </source>
</evidence>
<protein>
    <submittedName>
        <fullName evidence="2">Uncharacterized protein</fullName>
    </submittedName>
</protein>
<organism evidence="2 3">
    <name type="scientific">Datura stramonium</name>
    <name type="common">Jimsonweed</name>
    <name type="synonym">Common thornapple</name>
    <dbReference type="NCBI Taxonomy" id="4076"/>
    <lineage>
        <taxon>Eukaryota</taxon>
        <taxon>Viridiplantae</taxon>
        <taxon>Streptophyta</taxon>
        <taxon>Embryophyta</taxon>
        <taxon>Tracheophyta</taxon>
        <taxon>Spermatophyta</taxon>
        <taxon>Magnoliopsida</taxon>
        <taxon>eudicotyledons</taxon>
        <taxon>Gunneridae</taxon>
        <taxon>Pentapetalae</taxon>
        <taxon>asterids</taxon>
        <taxon>lamiids</taxon>
        <taxon>Solanales</taxon>
        <taxon>Solanaceae</taxon>
        <taxon>Solanoideae</taxon>
        <taxon>Datureae</taxon>
        <taxon>Datura</taxon>
    </lineage>
</organism>
<feature type="transmembrane region" description="Helical" evidence="1">
    <location>
        <begin position="82"/>
        <end position="105"/>
    </location>
</feature>
<keyword evidence="1" id="KW-0472">Membrane</keyword>
<reference evidence="2 3" key="1">
    <citation type="journal article" date="2021" name="BMC Genomics">
        <title>Datura genome reveals duplications of psychoactive alkaloid biosynthetic genes and high mutation rate following tissue culture.</title>
        <authorList>
            <person name="Rajewski A."/>
            <person name="Carter-House D."/>
            <person name="Stajich J."/>
            <person name="Litt A."/>
        </authorList>
    </citation>
    <scope>NUCLEOTIDE SEQUENCE [LARGE SCALE GENOMIC DNA]</scope>
    <source>
        <strain evidence="2">AR-01</strain>
    </source>
</reference>
<comment type="caution">
    <text evidence="2">The sequence shown here is derived from an EMBL/GenBank/DDBJ whole genome shotgun (WGS) entry which is preliminary data.</text>
</comment>
<dbReference type="Proteomes" id="UP000823775">
    <property type="component" value="Unassembled WGS sequence"/>
</dbReference>
<keyword evidence="1" id="KW-0812">Transmembrane</keyword>